<dbReference type="InterPro" id="IPR037151">
    <property type="entry name" value="AlkB-like_sf"/>
</dbReference>
<dbReference type="GeneID" id="5892468"/>
<proteinExistence type="predicted"/>
<reference evidence="7 8" key="1">
    <citation type="journal article" date="2008" name="Nature">
        <title>The genome of the choanoflagellate Monosiga brevicollis and the origin of metazoans.</title>
        <authorList>
            <consortium name="JGI Sequencing"/>
            <person name="King N."/>
            <person name="Westbrook M.J."/>
            <person name="Young S.L."/>
            <person name="Kuo A."/>
            <person name="Abedin M."/>
            <person name="Chapman J."/>
            <person name="Fairclough S."/>
            <person name="Hellsten U."/>
            <person name="Isogai Y."/>
            <person name="Letunic I."/>
            <person name="Marr M."/>
            <person name="Pincus D."/>
            <person name="Putnam N."/>
            <person name="Rokas A."/>
            <person name="Wright K.J."/>
            <person name="Zuzow R."/>
            <person name="Dirks W."/>
            <person name="Good M."/>
            <person name="Goodstein D."/>
            <person name="Lemons D."/>
            <person name="Li W."/>
            <person name="Lyons J.B."/>
            <person name="Morris A."/>
            <person name="Nichols S."/>
            <person name="Richter D.J."/>
            <person name="Salamov A."/>
            <person name="Bork P."/>
            <person name="Lim W.A."/>
            <person name="Manning G."/>
            <person name="Miller W.T."/>
            <person name="McGinnis W."/>
            <person name="Shapiro H."/>
            <person name="Tjian R."/>
            <person name="Grigoriev I.V."/>
            <person name="Rokhsar D."/>
        </authorList>
    </citation>
    <scope>NUCLEOTIDE SEQUENCE [LARGE SCALE GENOMIC DNA]</scope>
    <source>
        <strain evidence="8">MX1 / ATCC 50154</strain>
    </source>
</reference>
<evidence type="ECO:0000256" key="2">
    <source>
        <dbReference type="ARBA" id="ARBA00022737"/>
    </source>
</evidence>
<dbReference type="Pfam" id="PF04116">
    <property type="entry name" value="FA_hydroxylase"/>
    <property type="match status" value="1"/>
</dbReference>
<dbReference type="PANTHER" id="PTHR24412">
    <property type="entry name" value="KELCH PROTEIN"/>
    <property type="match status" value="1"/>
</dbReference>
<dbReference type="STRING" id="81824.A9V301"/>
<gene>
    <name evidence="7" type="ORF">MONBRDRAFT_33009</name>
</gene>
<dbReference type="GO" id="GO:1990756">
    <property type="term" value="F:ubiquitin-like ligase-substrate adaptor activity"/>
    <property type="evidence" value="ECO:0000318"/>
    <property type="project" value="GO_Central"/>
</dbReference>
<dbReference type="SUPFAM" id="SSF51197">
    <property type="entry name" value="Clavaminate synthase-like"/>
    <property type="match status" value="1"/>
</dbReference>
<dbReference type="InterPro" id="IPR011043">
    <property type="entry name" value="Gal_Oxase/kelch_b-propeller"/>
</dbReference>
<dbReference type="Pfam" id="PF24981">
    <property type="entry name" value="Beta-prop_ATRN-LZTR1"/>
    <property type="match status" value="1"/>
</dbReference>
<dbReference type="SMART" id="SM00612">
    <property type="entry name" value="Kelch"/>
    <property type="match status" value="3"/>
</dbReference>
<evidence type="ECO:0000259" key="6">
    <source>
        <dbReference type="Pfam" id="PF24981"/>
    </source>
</evidence>
<dbReference type="GO" id="GO:0031463">
    <property type="term" value="C:Cul3-RING ubiquitin ligase complex"/>
    <property type="evidence" value="ECO:0000318"/>
    <property type="project" value="GO_Central"/>
</dbReference>
<dbReference type="EMBL" id="CH991556">
    <property type="protein sequence ID" value="EDQ88101.1"/>
    <property type="molecule type" value="Genomic_DNA"/>
</dbReference>
<keyword evidence="4" id="KW-1133">Transmembrane helix</keyword>
<dbReference type="InterPro" id="IPR006694">
    <property type="entry name" value="Fatty_acid_hydroxylase"/>
</dbReference>
<feature type="domain" description="Fatty acid hydroxylase" evidence="5">
    <location>
        <begin position="371"/>
        <end position="505"/>
    </location>
</feature>
<dbReference type="InParanoid" id="A9V301"/>
<feature type="region of interest" description="Disordered" evidence="3">
    <location>
        <begin position="513"/>
        <end position="559"/>
    </location>
</feature>
<dbReference type="SUPFAM" id="SSF50965">
    <property type="entry name" value="Galactose oxidase, central domain"/>
    <property type="match status" value="1"/>
</dbReference>
<dbReference type="eggNOG" id="KOG4441">
    <property type="taxonomic scope" value="Eukaryota"/>
</dbReference>
<evidence type="ECO:0000313" key="7">
    <source>
        <dbReference type="EMBL" id="EDQ88101.1"/>
    </source>
</evidence>
<evidence type="ECO:0000256" key="3">
    <source>
        <dbReference type="SAM" id="MobiDB-lite"/>
    </source>
</evidence>
<evidence type="ECO:0000313" key="8">
    <source>
        <dbReference type="Proteomes" id="UP000001357"/>
    </source>
</evidence>
<accession>A9V301</accession>
<protein>
    <recommendedName>
        <fullName evidence="9">Fatty acid hydroxylase domain-containing protein</fullName>
    </recommendedName>
</protein>
<dbReference type="Proteomes" id="UP000001357">
    <property type="component" value="Unassembled WGS sequence"/>
</dbReference>
<dbReference type="KEGG" id="mbr:MONBRDRAFT_33009"/>
<keyword evidence="1" id="KW-0880">Kelch repeat</keyword>
<keyword evidence="4" id="KW-0812">Transmembrane</keyword>
<feature type="transmembrane region" description="Helical" evidence="4">
    <location>
        <begin position="411"/>
        <end position="432"/>
    </location>
</feature>
<sequence length="880" mass="97907">MTRYYVGREKANFMRRSLMSAAPTVWQHMLRAHTQNFVPTEPNTAQLNRIGRYIATLSLGAPAVLELRLADTALSDDLQNPSTPTTLKIELQPGSLLILQQAARYEWQHGIEPTFPQPFDATTAAATMPSLWRYVHRLLPTPLTGQAPFTELRFSGIQQWFSIDPSPHPLTNGRRSQASPKSLPSLPVGHCRPLLLHHVLSVGFLPPSLSLSLFYVFQTNPGCSGGQHCPFICIGVNSTMSMMEHFQSLCSSMLGWWPLSKPAIGVPSTDLTFYGMPSPVGLSLGLGAVAVGQLLTLAYFYVRREVYDGAGRTIQKADRERYDFWEGVSTHLAQPEGFILLGGYLSIYWLANLMPSSYYSFEGGVNWTHVALQLIIQDGIQALMHYGEHAVSPAFYRISHKPHHRWLNPRLFDAFNGSMWDTICMILIPLFLTSQVIHCNVWSYMVFGTIYANYLTLIHSEYANPWDRYVRWFGIGTAADHHVHHRLFKFNYGHLFLWWDWMLGTYRHPDKNQKASNSEHLPATRGDKFKSGDGSGGANGNETTGIGANTKPEPPEQKPEPVYADWSMTQPMPLGRSDMTATLYQDRVYIMGGCTGKQVYFQDGSYAGYGCASLAEEDFVWDYENQSYSLLPSQPPYRRYRHTAQLIDGSLMLIGGRTLDDVITADVHVYTFANEAWSTLSTPGPALSDLTSFILHDSLYVLGGYSHDYTAQSTLYLYNEYSEGFVTQPSVALPVQRGDLSAVVWNNNVYVAGGFSHENGFVKAYENVYRFDGVKWTEIASLNLGRGDKAMVVLGDILYVIGGESGGGKVETAVEAYNSAADTWTLDAELTVAAVRYRFAATTTPLGVCVFGGTQHDHGPSCPLITGVHGTMHARCVAIF</sequence>
<dbReference type="Gene3D" id="2.60.120.590">
    <property type="entry name" value="Alpha-ketoglutarate-dependent dioxygenase AlkB-like"/>
    <property type="match status" value="1"/>
</dbReference>
<dbReference type="InterPro" id="IPR056737">
    <property type="entry name" value="Beta-prop_ATRN-MKLN-like"/>
</dbReference>
<name>A9V301_MONBE</name>
<keyword evidence="2" id="KW-0677">Repeat</keyword>
<dbReference type="GO" id="GO:0005506">
    <property type="term" value="F:iron ion binding"/>
    <property type="evidence" value="ECO:0007669"/>
    <property type="project" value="InterPro"/>
</dbReference>
<feature type="transmembrane region" description="Helical" evidence="4">
    <location>
        <begin position="280"/>
        <end position="302"/>
    </location>
</feature>
<dbReference type="GO" id="GO:0005737">
    <property type="term" value="C:cytoplasm"/>
    <property type="evidence" value="ECO:0000318"/>
    <property type="project" value="GO_Central"/>
</dbReference>
<dbReference type="AlphaFoldDB" id="A9V301"/>
<dbReference type="RefSeq" id="XP_001747177.1">
    <property type="nucleotide sequence ID" value="XM_001747125.1"/>
</dbReference>
<dbReference type="PANTHER" id="PTHR24412:SF441">
    <property type="entry name" value="KELCH-LIKE PROTEIN 28"/>
    <property type="match status" value="1"/>
</dbReference>
<organism evidence="7 8">
    <name type="scientific">Monosiga brevicollis</name>
    <name type="common">Choanoflagellate</name>
    <dbReference type="NCBI Taxonomy" id="81824"/>
    <lineage>
        <taxon>Eukaryota</taxon>
        <taxon>Choanoflagellata</taxon>
        <taxon>Craspedida</taxon>
        <taxon>Salpingoecidae</taxon>
        <taxon>Monosiga</taxon>
    </lineage>
</organism>
<dbReference type="InterPro" id="IPR006652">
    <property type="entry name" value="Kelch_1"/>
</dbReference>
<dbReference type="GO" id="GO:0008610">
    <property type="term" value="P:lipid biosynthetic process"/>
    <property type="evidence" value="ECO:0007669"/>
    <property type="project" value="InterPro"/>
</dbReference>
<dbReference type="GO" id="GO:0016491">
    <property type="term" value="F:oxidoreductase activity"/>
    <property type="evidence" value="ECO:0007669"/>
    <property type="project" value="InterPro"/>
</dbReference>
<dbReference type="GO" id="GO:0043161">
    <property type="term" value="P:proteasome-mediated ubiquitin-dependent protein catabolic process"/>
    <property type="evidence" value="ECO:0000318"/>
    <property type="project" value="GO_Central"/>
</dbReference>
<evidence type="ECO:0000256" key="1">
    <source>
        <dbReference type="ARBA" id="ARBA00022441"/>
    </source>
</evidence>
<keyword evidence="8" id="KW-1185">Reference proteome</keyword>
<feature type="domain" description="Attractin/MKLN-like beta-propeller" evidence="6">
    <location>
        <begin position="616"/>
        <end position="854"/>
    </location>
</feature>
<evidence type="ECO:0008006" key="9">
    <source>
        <dbReference type="Google" id="ProtNLM"/>
    </source>
</evidence>
<dbReference type="Gene3D" id="2.120.10.80">
    <property type="entry name" value="Kelch-type beta propeller"/>
    <property type="match status" value="2"/>
</dbReference>
<evidence type="ECO:0000259" key="5">
    <source>
        <dbReference type="Pfam" id="PF04116"/>
    </source>
</evidence>
<dbReference type="InterPro" id="IPR015915">
    <property type="entry name" value="Kelch-typ_b-propeller"/>
</dbReference>
<keyword evidence="4" id="KW-0472">Membrane</keyword>
<evidence type="ECO:0000256" key="4">
    <source>
        <dbReference type="SAM" id="Phobius"/>
    </source>
</evidence>